<keyword evidence="3" id="KW-0808">Transferase</keyword>
<feature type="transmembrane region" description="Helical" evidence="10">
    <location>
        <begin position="99"/>
        <end position="118"/>
    </location>
</feature>
<evidence type="ECO:0000256" key="5">
    <source>
        <dbReference type="ARBA" id="ARBA00022919"/>
    </source>
</evidence>
<dbReference type="GO" id="GO:0046513">
    <property type="term" value="P:ceramide biosynthetic process"/>
    <property type="evidence" value="ECO:0007669"/>
    <property type="project" value="TreeGrafter"/>
</dbReference>
<evidence type="ECO:0000256" key="6">
    <source>
        <dbReference type="ARBA" id="ARBA00022989"/>
    </source>
</evidence>
<evidence type="ECO:0000256" key="9">
    <source>
        <dbReference type="SAM" id="MobiDB-lite"/>
    </source>
</evidence>
<feature type="domain" description="Sphingomyelin synthase-like" evidence="11">
    <location>
        <begin position="317"/>
        <end position="360"/>
    </location>
</feature>
<keyword evidence="6 10" id="KW-1133">Transmembrane helix</keyword>
<dbReference type="Pfam" id="PF14360">
    <property type="entry name" value="PAP2_C"/>
    <property type="match status" value="1"/>
</dbReference>
<dbReference type="PANTHER" id="PTHR21290:SF25">
    <property type="entry name" value="SPHINGOMYELIN SYNTHASE-RELATED PROTEIN 1"/>
    <property type="match status" value="1"/>
</dbReference>
<evidence type="ECO:0000256" key="4">
    <source>
        <dbReference type="ARBA" id="ARBA00022692"/>
    </source>
</evidence>
<feature type="transmembrane region" description="Helical" evidence="10">
    <location>
        <begin position="345"/>
        <end position="368"/>
    </location>
</feature>
<dbReference type="VEuPathDB" id="ToxoDB:CSUI_000943"/>
<dbReference type="GO" id="GO:0000139">
    <property type="term" value="C:Golgi membrane"/>
    <property type="evidence" value="ECO:0007669"/>
    <property type="project" value="TreeGrafter"/>
</dbReference>
<feature type="transmembrane region" description="Helical" evidence="10">
    <location>
        <begin position="50"/>
        <end position="71"/>
    </location>
</feature>
<dbReference type="Proteomes" id="UP000221165">
    <property type="component" value="Unassembled WGS sequence"/>
</dbReference>
<evidence type="ECO:0000256" key="2">
    <source>
        <dbReference type="ARBA" id="ARBA00005441"/>
    </source>
</evidence>
<dbReference type="GO" id="GO:0033188">
    <property type="term" value="F:sphingomyelin synthase activity"/>
    <property type="evidence" value="ECO:0007669"/>
    <property type="project" value="TreeGrafter"/>
</dbReference>
<dbReference type="AlphaFoldDB" id="A0A2C6LEP3"/>
<proteinExistence type="inferred from homology"/>
<dbReference type="GO" id="GO:0005886">
    <property type="term" value="C:plasma membrane"/>
    <property type="evidence" value="ECO:0007669"/>
    <property type="project" value="TreeGrafter"/>
</dbReference>
<feature type="transmembrane region" description="Helical" evidence="10">
    <location>
        <begin position="318"/>
        <end position="339"/>
    </location>
</feature>
<dbReference type="OrthoDB" id="332521at2759"/>
<feature type="transmembrane region" description="Helical" evidence="10">
    <location>
        <begin position="130"/>
        <end position="153"/>
    </location>
</feature>
<sequence>MNELVLPGTGAFASPKKGTAASGSSGKEGPTSMPALWVAPHSLRFYICRFVTFGLYFVFCIYTMCLCSVMSDSFFDPKTQKSLPDRIHDQLLNSRPLSFATPFIVDVVTVGLLVVTIFRHMLFIKMPLNLAIGVRFLFLLGCLYLLRGLAIVITTLPPSTRHCVPMPVTSVSSFFYQGFLQAISKRSECTGMIISGHSTMTCCCLALWLLYGNANREDRDTENVPFYMILRFILSLLRRMSNVLRRKGASSSSSSSRRRQLQYAGLKSDCSSDLEGTGSLGEGTGVAVGEEECEEVENEDQVYDRRKTLWGTILRLNILRNTCLVVGLVNLWLIIVSFNHYTIDVFMAINFTFGAWCIYHCLFSLIWAEKERESSRQKIALLHAEEAPAVDDDSISEASTSATTESGVTTLSAAGEKKVLNTEAAGLVAKGEAALSGSSHTNDHSNTSGFSLMRFPIIRAGARVIRFIEGL</sequence>
<keyword evidence="7" id="KW-0443">Lipid metabolism</keyword>
<dbReference type="GO" id="GO:0005789">
    <property type="term" value="C:endoplasmic reticulum membrane"/>
    <property type="evidence" value="ECO:0007669"/>
    <property type="project" value="TreeGrafter"/>
</dbReference>
<keyword evidence="13" id="KW-1185">Reference proteome</keyword>
<keyword evidence="4 10" id="KW-0812">Transmembrane</keyword>
<gene>
    <name evidence="12" type="ORF">CSUI_000943</name>
</gene>
<comment type="subcellular location">
    <subcellularLocation>
        <location evidence="1">Membrane</location>
        <topology evidence="1">Multi-pass membrane protein</topology>
    </subcellularLocation>
</comment>
<feature type="region of interest" description="Disordered" evidence="9">
    <location>
        <begin position="1"/>
        <end position="30"/>
    </location>
</feature>
<keyword evidence="5" id="KW-0746">Sphingolipid metabolism</keyword>
<dbReference type="InterPro" id="IPR025749">
    <property type="entry name" value="Sphingomyelin_synth-like_dom"/>
</dbReference>
<evidence type="ECO:0000256" key="7">
    <source>
        <dbReference type="ARBA" id="ARBA00023098"/>
    </source>
</evidence>
<evidence type="ECO:0000313" key="12">
    <source>
        <dbReference type="EMBL" id="PHJ25203.1"/>
    </source>
</evidence>
<dbReference type="InterPro" id="IPR045221">
    <property type="entry name" value="Sphingomyelin_synth-like"/>
</dbReference>
<dbReference type="EMBL" id="MIGC01000374">
    <property type="protein sequence ID" value="PHJ25203.1"/>
    <property type="molecule type" value="Genomic_DNA"/>
</dbReference>
<comment type="caution">
    <text evidence="12">The sequence shown here is derived from an EMBL/GenBank/DDBJ whole genome shotgun (WGS) entry which is preliminary data.</text>
</comment>
<dbReference type="PANTHER" id="PTHR21290">
    <property type="entry name" value="SPHINGOMYELIN SYNTHETASE"/>
    <property type="match status" value="1"/>
</dbReference>
<keyword evidence="8 10" id="KW-0472">Membrane</keyword>
<comment type="similarity">
    <text evidence="2">Belongs to the sphingomyelin synthase family.</text>
</comment>
<dbReference type="GeneID" id="94424360"/>
<reference evidence="12 13" key="1">
    <citation type="journal article" date="2017" name="Int. J. Parasitol.">
        <title>The genome of the protozoan parasite Cystoisospora suis and a reverse vaccinology approach to identify vaccine candidates.</title>
        <authorList>
            <person name="Palmieri N."/>
            <person name="Shrestha A."/>
            <person name="Ruttkowski B."/>
            <person name="Beck T."/>
            <person name="Vogl C."/>
            <person name="Tomley F."/>
            <person name="Blake D.P."/>
            <person name="Joachim A."/>
        </authorList>
    </citation>
    <scope>NUCLEOTIDE SEQUENCE [LARGE SCALE GENOMIC DNA]</scope>
    <source>
        <strain evidence="12 13">Wien I</strain>
    </source>
</reference>
<organism evidence="12 13">
    <name type="scientific">Cystoisospora suis</name>
    <dbReference type="NCBI Taxonomy" id="483139"/>
    <lineage>
        <taxon>Eukaryota</taxon>
        <taxon>Sar</taxon>
        <taxon>Alveolata</taxon>
        <taxon>Apicomplexa</taxon>
        <taxon>Conoidasida</taxon>
        <taxon>Coccidia</taxon>
        <taxon>Eucoccidiorida</taxon>
        <taxon>Eimeriorina</taxon>
        <taxon>Sarcocystidae</taxon>
        <taxon>Cystoisospora</taxon>
    </lineage>
</organism>
<dbReference type="GO" id="GO:0047493">
    <property type="term" value="F:ceramide cholinephosphotransferase activity"/>
    <property type="evidence" value="ECO:0007669"/>
    <property type="project" value="TreeGrafter"/>
</dbReference>
<protein>
    <submittedName>
        <fullName evidence="12">Pap2 family carboxy-terminal protein</fullName>
    </submittedName>
</protein>
<dbReference type="RefSeq" id="XP_067926875.1">
    <property type="nucleotide sequence ID" value="XM_068061149.1"/>
</dbReference>
<accession>A0A2C6LEP3</accession>
<evidence type="ECO:0000256" key="1">
    <source>
        <dbReference type="ARBA" id="ARBA00004141"/>
    </source>
</evidence>
<evidence type="ECO:0000256" key="10">
    <source>
        <dbReference type="SAM" id="Phobius"/>
    </source>
</evidence>
<feature type="transmembrane region" description="Helical" evidence="10">
    <location>
        <begin position="192"/>
        <end position="212"/>
    </location>
</feature>
<evidence type="ECO:0000313" key="13">
    <source>
        <dbReference type="Proteomes" id="UP000221165"/>
    </source>
</evidence>
<evidence type="ECO:0000256" key="3">
    <source>
        <dbReference type="ARBA" id="ARBA00022679"/>
    </source>
</evidence>
<evidence type="ECO:0000259" key="11">
    <source>
        <dbReference type="Pfam" id="PF14360"/>
    </source>
</evidence>
<name>A0A2C6LEP3_9APIC</name>
<evidence type="ECO:0000256" key="8">
    <source>
        <dbReference type="ARBA" id="ARBA00023136"/>
    </source>
</evidence>